<keyword evidence="1" id="KW-0472">Membrane</keyword>
<protein>
    <submittedName>
        <fullName evidence="2">Uncharacterized protein</fullName>
    </submittedName>
</protein>
<keyword evidence="1" id="KW-1133">Transmembrane helix</keyword>
<comment type="caution">
    <text evidence="2">The sequence shown here is derived from an EMBL/GenBank/DDBJ whole genome shotgun (WGS) entry which is preliminary data.</text>
</comment>
<dbReference type="AlphaFoldDB" id="A0A2A9A2I9"/>
<reference evidence="2 3" key="1">
    <citation type="submission" date="2017-09" db="EMBL/GenBank/DDBJ databases">
        <title>Large-scale bioinformatics analysis of Bacillus genomes uncovers conserved roles of natural products in bacterial physiology.</title>
        <authorList>
            <consortium name="Agbiome Team Llc"/>
            <person name="Bleich R.M."/>
            <person name="Grubbs K.J."/>
            <person name="Santa Maria K.C."/>
            <person name="Allen S.E."/>
            <person name="Farag S."/>
            <person name="Shank E.A."/>
            <person name="Bowers A."/>
        </authorList>
    </citation>
    <scope>NUCLEOTIDE SEQUENCE [LARGE SCALE GENOMIC DNA]</scope>
    <source>
        <strain evidence="2 3">AFS022681</strain>
    </source>
</reference>
<dbReference type="Proteomes" id="UP000220032">
    <property type="component" value="Unassembled WGS sequence"/>
</dbReference>
<sequence length="71" mass="8188">MNVSVIHCSSKIIFLILNYLTLFLHARNVSENTVYKPRSLEGVFLAKMTKKLRIPPTFVYIYCLINPVDVT</sequence>
<feature type="transmembrane region" description="Helical" evidence="1">
    <location>
        <begin position="12"/>
        <end position="29"/>
    </location>
</feature>
<gene>
    <name evidence="2" type="ORF">CN307_09015</name>
</gene>
<dbReference type="EMBL" id="NTRR01000013">
    <property type="protein sequence ID" value="PFE16853.1"/>
    <property type="molecule type" value="Genomic_DNA"/>
</dbReference>
<proteinExistence type="predicted"/>
<organism evidence="2 3">
    <name type="scientific">Bacillus cereus</name>
    <dbReference type="NCBI Taxonomy" id="1396"/>
    <lineage>
        <taxon>Bacteria</taxon>
        <taxon>Bacillati</taxon>
        <taxon>Bacillota</taxon>
        <taxon>Bacilli</taxon>
        <taxon>Bacillales</taxon>
        <taxon>Bacillaceae</taxon>
        <taxon>Bacillus</taxon>
        <taxon>Bacillus cereus group</taxon>
    </lineage>
</organism>
<evidence type="ECO:0000313" key="3">
    <source>
        <dbReference type="Proteomes" id="UP000220032"/>
    </source>
</evidence>
<accession>A0A2A9A2I9</accession>
<evidence type="ECO:0000313" key="2">
    <source>
        <dbReference type="EMBL" id="PFE16853.1"/>
    </source>
</evidence>
<name>A0A2A9A2I9_BACCE</name>
<keyword evidence="1" id="KW-0812">Transmembrane</keyword>
<evidence type="ECO:0000256" key="1">
    <source>
        <dbReference type="SAM" id="Phobius"/>
    </source>
</evidence>